<dbReference type="InterPro" id="IPR016140">
    <property type="entry name" value="Bifunc_inhib/LTP/seed_store"/>
</dbReference>
<feature type="signal peptide" evidence="5">
    <location>
        <begin position="1"/>
        <end position="20"/>
    </location>
</feature>
<dbReference type="PANTHER" id="PTHR33044">
    <property type="entry name" value="BIFUNCTIONAL INHIBITOR/LIPID-TRANSFER PROTEIN/SEED STORAGE 2S ALBUMIN SUPERFAMILY PROTEIN-RELATED"/>
    <property type="match status" value="1"/>
</dbReference>
<dbReference type="CDD" id="cd00010">
    <property type="entry name" value="AAI_LTSS"/>
    <property type="match status" value="1"/>
</dbReference>
<dbReference type="Gene3D" id="1.10.110.10">
    <property type="entry name" value="Plant lipid-transfer and hydrophobic proteins"/>
    <property type="match status" value="1"/>
</dbReference>
<dbReference type="SMART" id="SM00499">
    <property type="entry name" value="AAI"/>
    <property type="match status" value="1"/>
</dbReference>
<accession>A0AAD5Z819</accession>
<keyword evidence="8" id="KW-1185">Reference proteome</keyword>
<feature type="chain" id="PRO_5041975086" description="Bifunctional inhibitor/plant lipid transfer protein/seed storage helical domain-containing protein" evidence="5">
    <location>
        <begin position="21"/>
        <end position="167"/>
    </location>
</feature>
<evidence type="ECO:0000256" key="2">
    <source>
        <dbReference type="ARBA" id="ARBA00022729"/>
    </source>
</evidence>
<dbReference type="InterPro" id="IPR036312">
    <property type="entry name" value="Bifun_inhib/LTP/seed_sf"/>
</dbReference>
<protein>
    <recommendedName>
        <fullName evidence="6">Bifunctional inhibitor/plant lipid transfer protein/seed storage helical domain-containing protein</fullName>
    </recommendedName>
</protein>
<organism evidence="7 8">
    <name type="scientific">Rhynchospora tenuis</name>
    <dbReference type="NCBI Taxonomy" id="198213"/>
    <lineage>
        <taxon>Eukaryota</taxon>
        <taxon>Viridiplantae</taxon>
        <taxon>Streptophyta</taxon>
        <taxon>Embryophyta</taxon>
        <taxon>Tracheophyta</taxon>
        <taxon>Spermatophyta</taxon>
        <taxon>Magnoliopsida</taxon>
        <taxon>Liliopsida</taxon>
        <taxon>Poales</taxon>
        <taxon>Cyperaceae</taxon>
        <taxon>Cyperoideae</taxon>
        <taxon>Rhynchosporeae</taxon>
        <taxon>Rhynchospora</taxon>
    </lineage>
</organism>
<evidence type="ECO:0000313" key="8">
    <source>
        <dbReference type="Proteomes" id="UP001210211"/>
    </source>
</evidence>
<gene>
    <name evidence="7" type="ORF">LUZ61_017781</name>
</gene>
<comment type="caution">
    <text evidence="7">The sequence shown here is derived from an EMBL/GenBank/DDBJ whole genome shotgun (WGS) entry which is preliminary data.</text>
</comment>
<evidence type="ECO:0000256" key="3">
    <source>
        <dbReference type="ARBA" id="ARBA00023157"/>
    </source>
</evidence>
<dbReference type="InterPro" id="IPR043325">
    <property type="entry name" value="LTSS"/>
</dbReference>
<dbReference type="Proteomes" id="UP001210211">
    <property type="component" value="Unassembled WGS sequence"/>
</dbReference>
<keyword evidence="4" id="KW-0325">Glycoprotein</keyword>
<name>A0AAD5Z819_9POAL</name>
<comment type="similarity">
    <text evidence="1">Belongs to the plant LTP family.</text>
</comment>
<evidence type="ECO:0000256" key="1">
    <source>
        <dbReference type="ARBA" id="ARBA00009748"/>
    </source>
</evidence>
<sequence length="167" mass="17867">MLTLSKHLFLLLSIASLASGEDSSLQSKCTPEFSKLTPCLEYSTGKANTPSSDCCTSATDIRRSDAVCLCYIIQQVHAGNHNVKSLGLRVDRLLLLPSDCKMANTNVSDCPKLLNLSPSSPDYGIFTNASLANSSSSTTASNGVEHRSMSYYSSITALLSAILLSFF</sequence>
<proteinExistence type="inferred from homology"/>
<evidence type="ECO:0000313" key="7">
    <source>
        <dbReference type="EMBL" id="KAJ3688617.1"/>
    </source>
</evidence>
<keyword evidence="3" id="KW-1015">Disulfide bond</keyword>
<evidence type="ECO:0000256" key="5">
    <source>
        <dbReference type="SAM" id="SignalP"/>
    </source>
</evidence>
<dbReference type="AlphaFoldDB" id="A0AAD5Z819"/>
<reference evidence="7 8" key="1">
    <citation type="journal article" date="2022" name="Cell">
        <title>Repeat-based holocentromeres influence genome architecture and karyotype evolution.</title>
        <authorList>
            <person name="Hofstatter P.G."/>
            <person name="Thangavel G."/>
            <person name="Lux T."/>
            <person name="Neumann P."/>
            <person name="Vondrak T."/>
            <person name="Novak P."/>
            <person name="Zhang M."/>
            <person name="Costa L."/>
            <person name="Castellani M."/>
            <person name="Scott A."/>
            <person name="Toegelov H."/>
            <person name="Fuchs J."/>
            <person name="Mata-Sucre Y."/>
            <person name="Dias Y."/>
            <person name="Vanzela A.L.L."/>
            <person name="Huettel B."/>
            <person name="Almeida C.C.S."/>
            <person name="Simkova H."/>
            <person name="Souza G."/>
            <person name="Pedrosa-Harand A."/>
            <person name="Macas J."/>
            <person name="Mayer K.F.X."/>
            <person name="Houben A."/>
            <person name="Marques A."/>
        </authorList>
    </citation>
    <scope>NUCLEOTIDE SEQUENCE [LARGE SCALE GENOMIC DNA]</scope>
    <source>
        <strain evidence="7">RhyTen1mFocal</strain>
    </source>
</reference>
<feature type="domain" description="Bifunctional inhibitor/plant lipid transfer protein/seed storage helical" evidence="6">
    <location>
        <begin position="29"/>
        <end position="110"/>
    </location>
</feature>
<dbReference type="SUPFAM" id="SSF47699">
    <property type="entry name" value="Bifunctional inhibitor/lipid-transfer protein/seed storage 2S albumin"/>
    <property type="match status" value="1"/>
</dbReference>
<dbReference type="EMBL" id="JAMRDG010000002">
    <property type="protein sequence ID" value="KAJ3688617.1"/>
    <property type="molecule type" value="Genomic_DNA"/>
</dbReference>
<evidence type="ECO:0000259" key="6">
    <source>
        <dbReference type="SMART" id="SM00499"/>
    </source>
</evidence>
<evidence type="ECO:0000256" key="4">
    <source>
        <dbReference type="ARBA" id="ARBA00023180"/>
    </source>
</evidence>
<dbReference type="Pfam" id="PF14368">
    <property type="entry name" value="LTP_2"/>
    <property type="match status" value="1"/>
</dbReference>
<keyword evidence="2 5" id="KW-0732">Signal</keyword>